<dbReference type="SUPFAM" id="SSF53474">
    <property type="entry name" value="alpha/beta-Hydrolases"/>
    <property type="match status" value="1"/>
</dbReference>
<accession>A0A0P7Z5K4</accession>
<dbReference type="OrthoDB" id="4269629at2"/>
<dbReference type="GO" id="GO:0006508">
    <property type="term" value="P:proteolysis"/>
    <property type="evidence" value="ECO:0007669"/>
    <property type="project" value="InterPro"/>
</dbReference>
<dbReference type="Proteomes" id="UP000050416">
    <property type="component" value="Unassembled WGS sequence"/>
</dbReference>
<dbReference type="Pfam" id="PF00326">
    <property type="entry name" value="Peptidase_S9"/>
    <property type="match status" value="1"/>
</dbReference>
<dbReference type="GO" id="GO:0004177">
    <property type="term" value="F:aminopeptidase activity"/>
    <property type="evidence" value="ECO:0007669"/>
    <property type="project" value="UniProtKB-KW"/>
</dbReference>
<comment type="caution">
    <text evidence="2">The sequence shown here is derived from an EMBL/GenBank/DDBJ whole genome shotgun (WGS) entry which is preliminary data.</text>
</comment>
<reference evidence="2 3" key="1">
    <citation type="submission" date="2015-09" db="EMBL/GenBank/DDBJ databases">
        <title>Identification and resolution of microdiversity through metagenomic sequencing of parallel consortia.</title>
        <authorList>
            <person name="Nelson W.C."/>
            <person name="Romine M.F."/>
            <person name="Lindemann S.R."/>
        </authorList>
    </citation>
    <scope>NUCLEOTIDE SEQUENCE [LARGE SCALE GENOMIC DNA]</scope>
    <source>
        <strain evidence="2">HL-55</strain>
    </source>
</reference>
<name>A0A0P7Z5K4_9GAMM</name>
<dbReference type="PATRIC" id="fig|1305731.5.peg.1946"/>
<keyword evidence="2" id="KW-0031">Aminopeptidase</keyword>
<dbReference type="InterPro" id="IPR029058">
    <property type="entry name" value="AB_hydrolase_fold"/>
</dbReference>
<evidence type="ECO:0000313" key="2">
    <source>
        <dbReference type="EMBL" id="KPQ27229.1"/>
    </source>
</evidence>
<protein>
    <submittedName>
        <fullName evidence="2">Dipeptidyl aminopeptidase/acylaminoacyl-peptidase family protein</fullName>
    </submittedName>
</protein>
<dbReference type="AlphaFoldDB" id="A0A0P7Z5K4"/>
<proteinExistence type="predicted"/>
<sequence>MPGTPSCSTVVEPISAFEACAGFSQYAQLRVCGAEVFWLATQPETGAVGLWQADCLGVSRVDTGPGSIQSRLNGYGGGAYAVLPGRIVWVAADQQIWQLDRTTGERSLLVREGNSVWGGLVADPQHDRVLAVREQGGGQALVALDAAGRVQVLHQGLDFYGAPAVSQRGTRLAWCSWQLPDMPWLRSTLWVAAVNSEGTITEVIEQEPPEPGSVQQPQFECENLWVISDHRGWWQPWQVARHNGRDLWSEDTVAAYDHANAPWQLGERHGCPLRDGGWARVQYRNGIGELWLSQDNQRRRVAESWTDFRDLNPLANGLVCVGRAADRHDSVLRVCADSGSVTVMAGGQSPALSSFEPVVPASFMVPGDESGALPVQGFIYLPTGSPCEAPPVIMVAHGGPTSAAYAVYNPQVQFWCQRGFAVAEVNYTGSTGAGRDFRLQLACQWGVADVKDMERCADYLATNGLVSATRVFIQGRSSGGYTALMAAVQTDRFTAVGSLFGVTEPMRLRAATHRFESGYLDWLLGDPQAHPGRWQERTPAKQAERIHCPVIFFQGGKDEVVVPEQTRLMVSVLQSHGQPVELHWYENEGHGFRQAENQAHMLESLHRFYQNLGPGQPVPSPKGQ</sequence>
<evidence type="ECO:0000259" key="1">
    <source>
        <dbReference type="Pfam" id="PF00326"/>
    </source>
</evidence>
<dbReference type="InterPro" id="IPR050585">
    <property type="entry name" value="Xaa-Pro_dipeptidyl-ppase/CocE"/>
</dbReference>
<dbReference type="SUPFAM" id="SSF63825">
    <property type="entry name" value="YWTD domain"/>
    <property type="match status" value="1"/>
</dbReference>
<dbReference type="EMBL" id="LJZQ01000033">
    <property type="protein sequence ID" value="KPQ27229.1"/>
    <property type="molecule type" value="Genomic_DNA"/>
</dbReference>
<feature type="domain" description="Peptidase S9 prolyl oligopeptidase catalytic" evidence="1">
    <location>
        <begin position="410"/>
        <end position="611"/>
    </location>
</feature>
<dbReference type="Gene3D" id="3.40.50.1820">
    <property type="entry name" value="alpha/beta hydrolase"/>
    <property type="match status" value="1"/>
</dbReference>
<dbReference type="STRING" id="1305731.GCA_000934705_03582"/>
<dbReference type="PANTHER" id="PTHR43056">
    <property type="entry name" value="PEPTIDASE S9 PROLYL OLIGOPEPTIDASE"/>
    <property type="match status" value="1"/>
</dbReference>
<evidence type="ECO:0000313" key="3">
    <source>
        <dbReference type="Proteomes" id="UP000050416"/>
    </source>
</evidence>
<keyword evidence="2" id="KW-0645">Protease</keyword>
<dbReference type="InterPro" id="IPR001375">
    <property type="entry name" value="Peptidase_S9_cat"/>
</dbReference>
<gene>
    <name evidence="2" type="ORF">HLUCCX14_15835</name>
</gene>
<dbReference type="GO" id="GO:0008236">
    <property type="term" value="F:serine-type peptidase activity"/>
    <property type="evidence" value="ECO:0007669"/>
    <property type="project" value="InterPro"/>
</dbReference>
<dbReference type="PANTHER" id="PTHR43056:SF5">
    <property type="entry name" value="PEPTIDASE S9 PROLYL OLIGOPEPTIDASE CATALYTIC DOMAIN-CONTAINING PROTEIN"/>
    <property type="match status" value="1"/>
</dbReference>
<organism evidence="2 3">
    <name type="scientific">Marinobacter excellens HL-55</name>
    <dbReference type="NCBI Taxonomy" id="1305731"/>
    <lineage>
        <taxon>Bacteria</taxon>
        <taxon>Pseudomonadati</taxon>
        <taxon>Pseudomonadota</taxon>
        <taxon>Gammaproteobacteria</taxon>
        <taxon>Pseudomonadales</taxon>
        <taxon>Marinobacteraceae</taxon>
        <taxon>Marinobacter</taxon>
    </lineage>
</organism>
<keyword evidence="2" id="KW-0378">Hydrolase</keyword>